<protein>
    <recommendedName>
        <fullName evidence="1">DUF4351 domain-containing protein</fullName>
    </recommendedName>
</protein>
<feature type="domain" description="DUF4351" evidence="1">
    <location>
        <begin position="3"/>
        <end position="49"/>
    </location>
</feature>
<keyword evidence="3" id="KW-1185">Reference proteome</keyword>
<dbReference type="InterPro" id="IPR025587">
    <property type="entry name" value="DUF4351"/>
</dbReference>
<dbReference type="Pfam" id="PF14261">
    <property type="entry name" value="DUF4351"/>
    <property type="match status" value="1"/>
</dbReference>
<evidence type="ECO:0000313" key="2">
    <source>
        <dbReference type="EMBL" id="SHF32053.1"/>
    </source>
</evidence>
<evidence type="ECO:0000313" key="3">
    <source>
        <dbReference type="Proteomes" id="UP000184127"/>
    </source>
</evidence>
<evidence type="ECO:0000259" key="1">
    <source>
        <dbReference type="Pfam" id="PF14261"/>
    </source>
</evidence>
<accession>A0A1M5AP64</accession>
<dbReference type="Proteomes" id="UP000184127">
    <property type="component" value="Unassembled WGS sequence"/>
</dbReference>
<dbReference type="EMBL" id="FQUR01000025">
    <property type="protein sequence ID" value="SHF32053.1"/>
    <property type="molecule type" value="Genomic_DNA"/>
</dbReference>
<proteinExistence type="predicted"/>
<sequence>MVLLEQLKEKFKDIPFGYINGLEKLDDKALLALARDILKIEKLDDLKKYIKLVL</sequence>
<dbReference type="AlphaFoldDB" id="A0A1M5AP64"/>
<name>A0A1M5AP64_9THEO</name>
<gene>
    <name evidence="2" type="ORF">SAMN02745195_02358</name>
</gene>
<organism evidence="2 3">
    <name type="scientific">Thermoanaerobacter uzonensis DSM 18761</name>
    <dbReference type="NCBI Taxonomy" id="1123369"/>
    <lineage>
        <taxon>Bacteria</taxon>
        <taxon>Bacillati</taxon>
        <taxon>Bacillota</taxon>
        <taxon>Clostridia</taxon>
        <taxon>Thermoanaerobacterales</taxon>
        <taxon>Thermoanaerobacteraceae</taxon>
        <taxon>Thermoanaerobacter</taxon>
    </lineage>
</organism>
<reference evidence="3" key="1">
    <citation type="submission" date="2016-11" db="EMBL/GenBank/DDBJ databases">
        <authorList>
            <person name="Varghese N."/>
            <person name="Submissions S."/>
        </authorList>
    </citation>
    <scope>NUCLEOTIDE SEQUENCE [LARGE SCALE GENOMIC DNA]</scope>
    <source>
        <strain evidence="3">DSM 18761</strain>
    </source>
</reference>